<gene>
    <name evidence="1" type="ORF">ACE02W_13050</name>
</gene>
<name>A0ABV4VK98_9GAMM</name>
<evidence type="ECO:0000313" key="2">
    <source>
        <dbReference type="Proteomes" id="UP001576708"/>
    </source>
</evidence>
<accession>A0ABV4VK98</accession>
<protein>
    <submittedName>
        <fullName evidence="1">Uncharacterized protein</fullName>
    </submittedName>
</protein>
<dbReference type="RefSeq" id="WP_342201945.1">
    <property type="nucleotide sequence ID" value="NZ_JBCATE010000004.1"/>
</dbReference>
<reference evidence="1 2" key="1">
    <citation type="submission" date="2024-09" db="EMBL/GenBank/DDBJ databases">
        <authorList>
            <person name="Zhang Y."/>
        </authorList>
    </citation>
    <scope>NUCLEOTIDE SEQUENCE [LARGE SCALE GENOMIC DNA]</scope>
    <source>
        <strain evidence="1 2">ZJ318</strain>
    </source>
</reference>
<dbReference type="Proteomes" id="UP001576708">
    <property type="component" value="Unassembled WGS sequence"/>
</dbReference>
<sequence length="45" mass="4688">MAANSQSISVKLVFRGATQYTPFMRVLACGGAVYPLAVKGAISLV</sequence>
<organism evidence="1 2">
    <name type="scientific">Shewanella mangrovisoli</name>
    <dbReference type="NCBI Taxonomy" id="2864211"/>
    <lineage>
        <taxon>Bacteria</taxon>
        <taxon>Pseudomonadati</taxon>
        <taxon>Pseudomonadota</taxon>
        <taxon>Gammaproteobacteria</taxon>
        <taxon>Alteromonadales</taxon>
        <taxon>Shewanellaceae</taxon>
        <taxon>Shewanella</taxon>
    </lineage>
</organism>
<comment type="caution">
    <text evidence="1">The sequence shown here is derived from an EMBL/GenBank/DDBJ whole genome shotgun (WGS) entry which is preliminary data.</text>
</comment>
<proteinExistence type="predicted"/>
<keyword evidence="2" id="KW-1185">Reference proteome</keyword>
<evidence type="ECO:0000313" key="1">
    <source>
        <dbReference type="EMBL" id="MFB2620737.1"/>
    </source>
</evidence>
<dbReference type="EMBL" id="JBHFGU010000004">
    <property type="protein sequence ID" value="MFB2620737.1"/>
    <property type="molecule type" value="Genomic_DNA"/>
</dbReference>